<dbReference type="AlphaFoldDB" id="A0A2R8A834"/>
<accession>A0A2R8A834</accession>
<organism evidence="1 2">
    <name type="scientific">Pontivivens insulae</name>
    <dbReference type="NCBI Taxonomy" id="1639689"/>
    <lineage>
        <taxon>Bacteria</taxon>
        <taxon>Pseudomonadati</taxon>
        <taxon>Pseudomonadota</taxon>
        <taxon>Alphaproteobacteria</taxon>
        <taxon>Rhodobacterales</taxon>
        <taxon>Paracoccaceae</taxon>
        <taxon>Pontivivens</taxon>
    </lineage>
</organism>
<proteinExistence type="predicted"/>
<evidence type="ECO:0008006" key="3">
    <source>
        <dbReference type="Google" id="ProtNLM"/>
    </source>
</evidence>
<evidence type="ECO:0000313" key="1">
    <source>
        <dbReference type="EMBL" id="SPF28391.1"/>
    </source>
</evidence>
<keyword evidence="2" id="KW-1185">Reference proteome</keyword>
<gene>
    <name evidence="1" type="ORF">POI8812_00690</name>
</gene>
<evidence type="ECO:0000313" key="2">
    <source>
        <dbReference type="Proteomes" id="UP000244932"/>
    </source>
</evidence>
<sequence>MKALRIARQLALRAKRRGLQVRAIRKGRELKCAVDRTAQIRPDAILLFCTLRNELIRLPYFFTYYRNLGIDHFFFVDNGSDDGTAEYLAGQPDVSVWHTDASYKAARFGSDWINYLQARHGHDHWTLVVDADEFFVFPHSDVRPIRALTDWLDSSSIKSFSAMLLDMYSKEPITDVAYKAGQNPFDILQWFDPGNYLIRRDRRHGNLWIQGGPRLRALFAHDPSRAPALNKIPLVRWKRSYVYISSTHSLLPRGLNRVFDEWGGEKVSGCLLHAKFLDLLDSKTREELVRKQHYAGGREYRAYRARIEAGESFWTPTSEQYEGWRQLERLGLMSSGGWI</sequence>
<dbReference type="EMBL" id="OMKW01000001">
    <property type="protein sequence ID" value="SPF28391.1"/>
    <property type="molecule type" value="Genomic_DNA"/>
</dbReference>
<dbReference type="RefSeq" id="WP_108781101.1">
    <property type="nucleotide sequence ID" value="NZ_OMKW01000001.1"/>
</dbReference>
<dbReference type="Pfam" id="PF13704">
    <property type="entry name" value="Glyco_tranf_2_4"/>
    <property type="match status" value="1"/>
</dbReference>
<reference evidence="1 2" key="1">
    <citation type="submission" date="2018-03" db="EMBL/GenBank/DDBJ databases">
        <authorList>
            <person name="Keele B.F."/>
        </authorList>
    </citation>
    <scope>NUCLEOTIDE SEQUENCE [LARGE SCALE GENOMIC DNA]</scope>
    <source>
        <strain evidence="1 2">CeCT 8812</strain>
    </source>
</reference>
<dbReference type="Proteomes" id="UP000244932">
    <property type="component" value="Unassembled WGS sequence"/>
</dbReference>
<dbReference type="OrthoDB" id="3010234at2"/>
<protein>
    <recommendedName>
        <fullName evidence="3">Glycosyl transferase family 2</fullName>
    </recommendedName>
</protein>
<name>A0A2R8A834_9RHOB</name>